<feature type="domain" description="DUF4325" evidence="1">
    <location>
        <begin position="18"/>
        <end position="78"/>
    </location>
</feature>
<keyword evidence="3" id="KW-1185">Reference proteome</keyword>
<dbReference type="EMBL" id="AEJF01000107">
    <property type="protein sequence ID" value="KLU25077.1"/>
    <property type="molecule type" value="Genomic_DNA"/>
</dbReference>
<organism evidence="2 3">
    <name type="scientific">Caballeronia mineralivorans PML1(12)</name>
    <dbReference type="NCBI Taxonomy" id="908627"/>
    <lineage>
        <taxon>Bacteria</taxon>
        <taxon>Pseudomonadati</taxon>
        <taxon>Pseudomonadota</taxon>
        <taxon>Betaproteobacteria</taxon>
        <taxon>Burkholderiales</taxon>
        <taxon>Burkholderiaceae</taxon>
        <taxon>Caballeronia</taxon>
    </lineage>
</organism>
<gene>
    <name evidence="2" type="ORF">EOS_16725</name>
</gene>
<dbReference type="PATRIC" id="fig|908627.4.peg.3745"/>
<evidence type="ECO:0000313" key="3">
    <source>
        <dbReference type="Proteomes" id="UP000035963"/>
    </source>
</evidence>
<proteinExistence type="predicted"/>
<protein>
    <recommendedName>
        <fullName evidence="1">DUF4325 domain-containing protein</fullName>
    </recommendedName>
</protein>
<evidence type="ECO:0000259" key="1">
    <source>
        <dbReference type="Pfam" id="PF14213"/>
    </source>
</evidence>
<accession>A0A0J1CX23</accession>
<dbReference type="Pfam" id="PF14213">
    <property type="entry name" value="DUF4325"/>
    <property type="match status" value="1"/>
</dbReference>
<name>A0A0J1CX23_9BURK</name>
<comment type="caution">
    <text evidence="2">The sequence shown here is derived from an EMBL/GenBank/DDBJ whole genome shotgun (WGS) entry which is preliminary data.</text>
</comment>
<dbReference type="RefSeq" id="WP_047847784.1">
    <property type="nucleotide sequence ID" value="NZ_AEJF01000107.1"/>
</dbReference>
<dbReference type="AlphaFoldDB" id="A0A0J1CX23"/>
<dbReference type="OrthoDB" id="8455606at2"/>
<dbReference type="InterPro" id="IPR025474">
    <property type="entry name" value="DUF4325"/>
</dbReference>
<sequence>MHIFIKDLVGANALTMTDGQKVFDAIHPNLKRDEAVILDFEGVNIFATPFFNAAVGRLLSDLSSDVLRDRLIFRNLSPLGSSVLRRVIENAKEYYGSTAAGRKIVDDAIADPHSHR</sequence>
<evidence type="ECO:0000313" key="2">
    <source>
        <dbReference type="EMBL" id="KLU25077.1"/>
    </source>
</evidence>
<dbReference type="Proteomes" id="UP000035963">
    <property type="component" value="Unassembled WGS sequence"/>
</dbReference>
<reference evidence="2 3" key="1">
    <citation type="journal article" date="2015" name="Genome Announc.">
        <title>Draft Genome Sequence of Burkholderia sp. Strain PML1(12), an Ectomycorrhizosphere-Inhabiting Bacterium with Effective Mineral-Weathering Ability.</title>
        <authorList>
            <person name="Uroz S."/>
            <person name="Oger P."/>
        </authorList>
    </citation>
    <scope>NUCLEOTIDE SEQUENCE [LARGE SCALE GENOMIC DNA]</scope>
    <source>
        <strain evidence="3">PML1(12)</strain>
    </source>
</reference>